<dbReference type="InterPro" id="IPR027065">
    <property type="entry name" value="Lon_Prtase"/>
</dbReference>
<dbReference type="PANTHER" id="PTHR43718">
    <property type="entry name" value="LON PROTEASE"/>
    <property type="match status" value="1"/>
</dbReference>
<dbReference type="GO" id="GO:0051131">
    <property type="term" value="P:chaperone-mediated protein complex assembly"/>
    <property type="evidence" value="ECO:0007669"/>
    <property type="project" value="TreeGrafter"/>
</dbReference>
<sequence>MYKEALTGDDSSVLSPHEKSLQISSTQASFSLVTSTQSTSLLVNSTQSTISTQSSSSLESAIEIEPSKSLLSLFNKAEDRNSTSQAWSEKNSNKNVYLNSTFFWYIDVKNIVLPIGVGTILTCSADKTRSGVHTVRACLASYVPDKFFCLGNVKDDIEQSAFRALQFCITLAREKNITLPEGYWFYDFNPPAEDKSGPSAGLSIIIATFSKILNKRPAQTYTAEIELDGNLINIGGIERKIEAAKFIGKNKILLSNQNKEEYKNLDPALKEGMDAIFADNFREFYDEVFPE</sequence>
<dbReference type="GO" id="GO:0006515">
    <property type="term" value="P:protein quality control for misfolded or incompletely synthesized proteins"/>
    <property type="evidence" value="ECO:0007669"/>
    <property type="project" value="TreeGrafter"/>
</dbReference>
<dbReference type="Gene3D" id="3.30.230.10">
    <property type="match status" value="1"/>
</dbReference>
<dbReference type="InterPro" id="IPR020568">
    <property type="entry name" value="Ribosomal_Su5_D2-typ_SF"/>
</dbReference>
<dbReference type="AlphaFoldDB" id="A0A8S9ZI03"/>
<dbReference type="Pfam" id="PF05362">
    <property type="entry name" value="Lon_C"/>
    <property type="match status" value="1"/>
</dbReference>
<comment type="caution">
    <text evidence="2">The sequence shown here is derived from an EMBL/GenBank/DDBJ whole genome shotgun (WGS) entry which is preliminary data.</text>
</comment>
<protein>
    <submittedName>
        <fullName evidence="2">Lon proteolytic domain-containing protein</fullName>
    </submittedName>
</protein>
<accession>A0A8S9ZI03</accession>
<dbReference type="PANTHER" id="PTHR43718:SF2">
    <property type="entry name" value="LON PROTEASE HOMOLOG, MITOCHONDRIAL"/>
    <property type="match status" value="1"/>
</dbReference>
<evidence type="ECO:0000259" key="1">
    <source>
        <dbReference type="Pfam" id="PF05362"/>
    </source>
</evidence>
<evidence type="ECO:0000313" key="3">
    <source>
        <dbReference type="Proteomes" id="UP000605970"/>
    </source>
</evidence>
<organism evidence="2 3">
    <name type="scientific">Meloidogyne graminicola</name>
    <dbReference type="NCBI Taxonomy" id="189291"/>
    <lineage>
        <taxon>Eukaryota</taxon>
        <taxon>Metazoa</taxon>
        <taxon>Ecdysozoa</taxon>
        <taxon>Nematoda</taxon>
        <taxon>Chromadorea</taxon>
        <taxon>Rhabditida</taxon>
        <taxon>Tylenchina</taxon>
        <taxon>Tylenchomorpha</taxon>
        <taxon>Tylenchoidea</taxon>
        <taxon>Meloidogynidae</taxon>
        <taxon>Meloidogyninae</taxon>
        <taxon>Meloidogyne</taxon>
    </lineage>
</organism>
<evidence type="ECO:0000313" key="2">
    <source>
        <dbReference type="EMBL" id="KAF7632899.1"/>
    </source>
</evidence>
<name>A0A8S9ZI03_9BILA</name>
<reference evidence="2" key="1">
    <citation type="journal article" date="2020" name="Ecol. Evol.">
        <title>Genome structure and content of the rice root-knot nematode (Meloidogyne graminicola).</title>
        <authorList>
            <person name="Phan N.T."/>
            <person name="Danchin E.G.J."/>
            <person name="Klopp C."/>
            <person name="Perfus-Barbeoch L."/>
            <person name="Kozlowski D.K."/>
            <person name="Koutsovoulos G.D."/>
            <person name="Lopez-Roques C."/>
            <person name="Bouchez O."/>
            <person name="Zahm M."/>
            <person name="Besnard G."/>
            <person name="Bellafiore S."/>
        </authorList>
    </citation>
    <scope>NUCLEOTIDE SEQUENCE</scope>
    <source>
        <strain evidence="2">VN-18</strain>
    </source>
</reference>
<dbReference type="GO" id="GO:0003697">
    <property type="term" value="F:single-stranded DNA binding"/>
    <property type="evidence" value="ECO:0007669"/>
    <property type="project" value="TreeGrafter"/>
</dbReference>
<dbReference type="OrthoDB" id="2411602at2759"/>
<proteinExistence type="predicted"/>
<dbReference type="Proteomes" id="UP000605970">
    <property type="component" value="Unassembled WGS sequence"/>
</dbReference>
<dbReference type="GO" id="GO:0004176">
    <property type="term" value="F:ATP-dependent peptidase activity"/>
    <property type="evidence" value="ECO:0007669"/>
    <property type="project" value="InterPro"/>
</dbReference>
<gene>
    <name evidence="2" type="ORF">Mgra_00007676</name>
</gene>
<dbReference type="EMBL" id="JABEBT010000090">
    <property type="protein sequence ID" value="KAF7632899.1"/>
    <property type="molecule type" value="Genomic_DNA"/>
</dbReference>
<dbReference type="InterPro" id="IPR008269">
    <property type="entry name" value="Lon_proteolytic"/>
</dbReference>
<dbReference type="GO" id="GO:0005759">
    <property type="term" value="C:mitochondrial matrix"/>
    <property type="evidence" value="ECO:0007669"/>
    <property type="project" value="TreeGrafter"/>
</dbReference>
<keyword evidence="3" id="KW-1185">Reference proteome</keyword>
<dbReference type="SUPFAM" id="SSF54211">
    <property type="entry name" value="Ribosomal protein S5 domain 2-like"/>
    <property type="match status" value="1"/>
</dbReference>
<dbReference type="GO" id="GO:0004252">
    <property type="term" value="F:serine-type endopeptidase activity"/>
    <property type="evidence" value="ECO:0007669"/>
    <property type="project" value="InterPro"/>
</dbReference>
<dbReference type="GO" id="GO:0005524">
    <property type="term" value="F:ATP binding"/>
    <property type="evidence" value="ECO:0007669"/>
    <property type="project" value="InterPro"/>
</dbReference>
<feature type="domain" description="Lon proteolytic" evidence="1">
    <location>
        <begin position="192"/>
        <end position="287"/>
    </location>
</feature>
<dbReference type="GO" id="GO:0007005">
    <property type="term" value="P:mitochondrion organization"/>
    <property type="evidence" value="ECO:0007669"/>
    <property type="project" value="TreeGrafter"/>
</dbReference>
<dbReference type="InterPro" id="IPR014721">
    <property type="entry name" value="Ribsml_uS5_D2-typ_fold_subgr"/>
</dbReference>